<dbReference type="Proteomes" id="UP000007360">
    <property type="component" value="Unassembled WGS sequence"/>
</dbReference>
<dbReference type="OrthoDB" id="6242at2157"/>
<evidence type="ECO:0000313" key="3">
    <source>
        <dbReference type="EMBL" id="EKF87033.1"/>
    </source>
</evidence>
<dbReference type="GO" id="GO:0019752">
    <property type="term" value="P:carboxylic acid metabolic process"/>
    <property type="evidence" value="ECO:0007669"/>
    <property type="project" value="UniProtKB-ARBA"/>
</dbReference>
<evidence type="ECO:0000313" key="4">
    <source>
        <dbReference type="Proteomes" id="UP000007360"/>
    </source>
</evidence>
<dbReference type="RefSeq" id="WP_004029608.1">
    <property type="nucleotide sequence ID" value="NZ_AMPO01000001.1"/>
</dbReference>
<dbReference type="InterPro" id="IPR036663">
    <property type="entry name" value="Fumarylacetoacetase_C_sf"/>
</dbReference>
<evidence type="ECO:0000259" key="2">
    <source>
        <dbReference type="Pfam" id="PF01557"/>
    </source>
</evidence>
<organism evidence="3 4">
    <name type="scientific">Methanobacterium formicicum (strain DSM 3637 / PP1)</name>
    <dbReference type="NCBI Taxonomy" id="1204725"/>
    <lineage>
        <taxon>Archaea</taxon>
        <taxon>Methanobacteriati</taxon>
        <taxon>Methanobacteriota</taxon>
        <taxon>Methanomada group</taxon>
        <taxon>Methanobacteria</taxon>
        <taxon>Methanobacteriales</taxon>
        <taxon>Methanobacteriaceae</taxon>
        <taxon>Methanobacterium</taxon>
    </lineage>
</organism>
<dbReference type="EMBL" id="AMPO01000001">
    <property type="protein sequence ID" value="EKF87033.1"/>
    <property type="molecule type" value="Genomic_DNA"/>
</dbReference>
<gene>
    <name evidence="3" type="ORF">A994_02065</name>
</gene>
<keyword evidence="4" id="KW-1185">Reference proteome</keyword>
<feature type="domain" description="Fumarylacetoacetase-like C-terminal" evidence="2">
    <location>
        <begin position="61"/>
        <end position="255"/>
    </location>
</feature>
<dbReference type="PANTHER" id="PTHR11820">
    <property type="entry name" value="ACYLPYRUVASE"/>
    <property type="match status" value="1"/>
</dbReference>
<dbReference type="GO" id="GO:0018773">
    <property type="term" value="F:acetylpyruvate hydrolase activity"/>
    <property type="evidence" value="ECO:0007669"/>
    <property type="project" value="TreeGrafter"/>
</dbReference>
<dbReference type="Gene3D" id="3.90.850.10">
    <property type="entry name" value="Fumarylacetoacetase-like, C-terminal domain"/>
    <property type="match status" value="1"/>
</dbReference>
<dbReference type="PATRIC" id="fig|1204725.3.peg.416"/>
<dbReference type="SUPFAM" id="SSF56529">
    <property type="entry name" value="FAH"/>
    <property type="match status" value="1"/>
</dbReference>
<dbReference type="PANTHER" id="PTHR11820:SF7">
    <property type="entry name" value="ACYLPYRUVASE FAHD1, MITOCHONDRIAL"/>
    <property type="match status" value="1"/>
</dbReference>
<dbReference type="FunFam" id="3.90.850.10:FF:000002">
    <property type="entry name" value="2-hydroxyhepta-2,4-diene-1,7-dioate isomerase"/>
    <property type="match status" value="1"/>
</dbReference>
<keyword evidence="3" id="KW-0456">Lyase</keyword>
<evidence type="ECO:0000256" key="1">
    <source>
        <dbReference type="ARBA" id="ARBA00022723"/>
    </source>
</evidence>
<sequence length="258" mass="28841">MKILRFKKDGKEKTGVMINGGMVEIHLPLIEASCSPFDDLERKEFYSLDEVKILPPVQPSKVVCVGLNYRDHAEELNMNLPEEPILFLKPPSTVIGHEDKIIYPHQSHQVDYEAELAVVIGREARFVSQEDAFDYIAGYTILNDITARDLQQKDGQWTRAKSFDTFCPLGPWVETELDPSNQNISLKLNNEVKQKSNTKNMIFPVDELVEYISNIMTLNPGDVIATGTPPGVGPMKVGDVVEVTVDGIGTLKNEVTVI</sequence>
<dbReference type="GO" id="GO:0046872">
    <property type="term" value="F:metal ion binding"/>
    <property type="evidence" value="ECO:0007669"/>
    <property type="project" value="UniProtKB-KW"/>
</dbReference>
<accession>K2R3A4</accession>
<dbReference type="AlphaFoldDB" id="K2R3A4"/>
<protein>
    <submittedName>
        <fullName evidence="3">Ureidoglycolate lyase</fullName>
    </submittedName>
</protein>
<comment type="caution">
    <text evidence="3">The sequence shown here is derived from an EMBL/GenBank/DDBJ whole genome shotgun (WGS) entry which is preliminary data.</text>
</comment>
<dbReference type="Pfam" id="PF01557">
    <property type="entry name" value="FAA_hydrolase"/>
    <property type="match status" value="1"/>
</dbReference>
<keyword evidence="1" id="KW-0479">Metal-binding</keyword>
<proteinExistence type="predicted"/>
<reference evidence="3 4" key="1">
    <citation type="journal article" date="2012" name="J. Bacteriol.">
        <title>Draft genome sequence of Methanobacterium formicicum DSM 3637, an archaebacterium isolated from the methane producer amoeba Pelomyxa palustris.</title>
        <authorList>
            <person name="Gutierrez G."/>
        </authorList>
    </citation>
    <scope>NUCLEOTIDE SEQUENCE [LARGE SCALE GENOMIC DNA]</scope>
    <source>
        <strain evidence="4">DSM 3637 / PP1</strain>
    </source>
</reference>
<dbReference type="InterPro" id="IPR011234">
    <property type="entry name" value="Fumarylacetoacetase-like_C"/>
</dbReference>
<name>K2R3A4_METFP</name>
<dbReference type="GO" id="GO:0016853">
    <property type="term" value="F:isomerase activity"/>
    <property type="evidence" value="ECO:0007669"/>
    <property type="project" value="UniProtKB-ARBA"/>
</dbReference>
<dbReference type="GO" id="GO:0016829">
    <property type="term" value="F:lyase activity"/>
    <property type="evidence" value="ECO:0007669"/>
    <property type="project" value="UniProtKB-KW"/>
</dbReference>